<reference evidence="11 12" key="1">
    <citation type="submission" date="2019-08" db="EMBL/GenBank/DDBJ databases">
        <title>Whole-genome Sequencing of e-waste polymer degrading bacterium Pseudomonas sp. strain PE08.</title>
        <authorList>
            <person name="Kirdat K."/>
            <person name="Debbarma P."/>
            <person name="Narawade N."/>
            <person name="Suyal D."/>
            <person name="Thorat V."/>
            <person name="Shouche Y."/>
            <person name="Goel R."/>
            <person name="Yadav A."/>
        </authorList>
    </citation>
    <scope>NUCLEOTIDE SEQUENCE [LARGE SCALE GENOMIC DNA]</scope>
    <source>
        <strain evidence="11 12">PE08</strain>
    </source>
</reference>
<feature type="domain" description="PAC" evidence="8">
    <location>
        <begin position="582"/>
        <end position="634"/>
    </location>
</feature>
<dbReference type="SMART" id="SM00267">
    <property type="entry name" value="GGDEF"/>
    <property type="match status" value="1"/>
</dbReference>
<dbReference type="RefSeq" id="WP_151132939.1">
    <property type="nucleotide sequence ID" value="NZ_CP043311.1"/>
</dbReference>
<keyword evidence="4 6" id="KW-1133">Transmembrane helix</keyword>
<proteinExistence type="predicted"/>
<keyword evidence="12" id="KW-1185">Reference proteome</keyword>
<dbReference type="InterPro" id="IPR000700">
    <property type="entry name" value="PAS-assoc_C"/>
</dbReference>
<dbReference type="Proteomes" id="UP000327179">
    <property type="component" value="Chromosome"/>
</dbReference>
<dbReference type="CDD" id="cd00130">
    <property type="entry name" value="PAS"/>
    <property type="match status" value="3"/>
</dbReference>
<dbReference type="AlphaFoldDB" id="A0A5J6QM17"/>
<evidence type="ECO:0000256" key="1">
    <source>
        <dbReference type="ARBA" id="ARBA00001946"/>
    </source>
</evidence>
<sequence length="925" mass="103626">MQSLAPEKLTLSALLSGRPLVWLVCLLAVFGGAALTFLLSQAVRSAEENQLRTRFNLAAGERISRIQERLDGQLKELDAVQRFFNNSREVTLGEFQGFVGPLLGDTLVYSWVPRIAGNERERFEARAREEGMAGFAIRDLKGDSLVVSPPRQEYFPVYYSVTSRIDQVPLGMDLNSNPQRRAAIAKARSSHGVTVTERVQVIGVVEREASGVVMLAPVYDGNPPSDERLRGFVVSVVSLNLEMEAAIAPDNLASLVMRVSDVSEDGHEQLIYQSAEAPASDLLHRRVVPFGDRQYLLEVLPSAGFLAQDTLSTADLVAISGLVFTLLLAGYLLLMVNQRQNALALVAERTEALREREIELQLSEERWSFALDGAGHGVWDWEPQSGRFFLSRGWKTMLGYGEDEVDDSLEARGRLIHPQDQPLARAELERHLRGVSAVYQSQHRMLHKDGRWIWVLDRGKVVERGPDGLPQRMIGTQTDISSSKAVELQLAMAHGQLRSLLNAATQVAIVSTDLRGAILQFNVGAERMFGYRAVEMIGRHPVVLHLESEVAERCRALGQRLGKLVPDFQAYVEEVTAGDRFDEQEWTFQRRDGSRLTGSLILTGVRDEREVLVGYLGVAIDITERKHVQQALEARDRLLEKLSARVPGVLYQFRMEPNEHFSFPYTSAGILEVFEVDPETVRDDAMGLLERVHPDDLERVQSSIRRSAELLTPWREDFRVLLPRQGLRWLRGESVPERGEDGAVLWHGYITDITGLKLVEQELRALSVTDALTGVYNRRYFQERLDLEIARAERREGPLALVMLDVDHFKQINDCHGHEAGDRVLKALCMRVGERLRRIDVLCRLGGEEFVVLCPDTNVEQAFQVAQALWQALAKENVAGVGRVSASFGCAAWRDGEDADDLLRRVDAAVYAAKQAGRNQIRIAE</sequence>
<dbReference type="PROSITE" id="PS50113">
    <property type="entry name" value="PAC"/>
    <property type="match status" value="2"/>
</dbReference>
<keyword evidence="5 6" id="KW-0472">Membrane</keyword>
<comment type="cofactor">
    <cofactor evidence="1">
        <name>Mg(2+)</name>
        <dbReference type="ChEBI" id="CHEBI:18420"/>
    </cofactor>
</comment>
<evidence type="ECO:0000259" key="10">
    <source>
        <dbReference type="PROSITE" id="PS50887"/>
    </source>
</evidence>
<dbReference type="InterPro" id="IPR001610">
    <property type="entry name" value="PAC"/>
</dbReference>
<dbReference type="SMART" id="SM00086">
    <property type="entry name" value="PAC"/>
    <property type="match status" value="3"/>
</dbReference>
<organism evidence="11 12">
    <name type="scientific">Metapseudomonas lalkuanensis</name>
    <dbReference type="NCBI Taxonomy" id="2604832"/>
    <lineage>
        <taxon>Bacteria</taxon>
        <taxon>Pseudomonadati</taxon>
        <taxon>Pseudomonadota</taxon>
        <taxon>Gammaproteobacteria</taxon>
        <taxon>Pseudomonadales</taxon>
        <taxon>Pseudomonadaceae</taxon>
        <taxon>Metapseudomonas</taxon>
    </lineage>
</organism>
<dbReference type="PROSITE" id="PS50112">
    <property type="entry name" value="PAS"/>
    <property type="match status" value="1"/>
</dbReference>
<dbReference type="PROSITE" id="PS50839">
    <property type="entry name" value="CHASE"/>
    <property type="match status" value="1"/>
</dbReference>
<dbReference type="InterPro" id="IPR000014">
    <property type="entry name" value="PAS"/>
</dbReference>
<dbReference type="PANTHER" id="PTHR44757">
    <property type="entry name" value="DIGUANYLATE CYCLASE DGCP"/>
    <property type="match status" value="1"/>
</dbReference>
<dbReference type="PROSITE" id="PS50887">
    <property type="entry name" value="GGDEF"/>
    <property type="match status" value="1"/>
</dbReference>
<evidence type="ECO:0000259" key="7">
    <source>
        <dbReference type="PROSITE" id="PS50112"/>
    </source>
</evidence>
<dbReference type="Gene3D" id="3.30.70.270">
    <property type="match status" value="1"/>
</dbReference>
<dbReference type="InterPro" id="IPR035965">
    <property type="entry name" value="PAS-like_dom_sf"/>
</dbReference>
<dbReference type="InterPro" id="IPR043128">
    <property type="entry name" value="Rev_trsase/Diguanyl_cyclase"/>
</dbReference>
<evidence type="ECO:0000256" key="5">
    <source>
        <dbReference type="ARBA" id="ARBA00023136"/>
    </source>
</evidence>
<feature type="transmembrane region" description="Helical" evidence="6">
    <location>
        <begin position="316"/>
        <end position="336"/>
    </location>
</feature>
<dbReference type="Pfam" id="PF00990">
    <property type="entry name" value="GGDEF"/>
    <property type="match status" value="1"/>
</dbReference>
<dbReference type="NCBIfam" id="TIGR00229">
    <property type="entry name" value="sensory_box"/>
    <property type="match status" value="2"/>
</dbReference>
<dbReference type="InterPro" id="IPR052155">
    <property type="entry name" value="Biofilm_reg_signaling"/>
</dbReference>
<dbReference type="EMBL" id="CP043311">
    <property type="protein sequence ID" value="QEY62311.1"/>
    <property type="molecule type" value="Genomic_DNA"/>
</dbReference>
<dbReference type="InterPro" id="IPR029787">
    <property type="entry name" value="Nucleotide_cyclase"/>
</dbReference>
<dbReference type="Pfam" id="PF08447">
    <property type="entry name" value="PAS_3"/>
    <property type="match status" value="2"/>
</dbReference>
<evidence type="ECO:0000259" key="8">
    <source>
        <dbReference type="PROSITE" id="PS50113"/>
    </source>
</evidence>
<feature type="transmembrane region" description="Helical" evidence="6">
    <location>
        <begin position="20"/>
        <end position="39"/>
    </location>
</feature>
<dbReference type="KEGG" id="plal:FXN65_09610"/>
<dbReference type="Pfam" id="PF13426">
    <property type="entry name" value="PAS_9"/>
    <property type="match status" value="1"/>
</dbReference>
<evidence type="ECO:0000256" key="4">
    <source>
        <dbReference type="ARBA" id="ARBA00022989"/>
    </source>
</evidence>
<dbReference type="Pfam" id="PF03924">
    <property type="entry name" value="CHASE"/>
    <property type="match status" value="1"/>
</dbReference>
<dbReference type="Gene3D" id="3.30.450.20">
    <property type="entry name" value="PAS domain"/>
    <property type="match status" value="3"/>
</dbReference>
<dbReference type="GO" id="GO:0007165">
    <property type="term" value="P:signal transduction"/>
    <property type="evidence" value="ECO:0007669"/>
    <property type="project" value="UniProtKB-ARBA"/>
</dbReference>
<feature type="domain" description="CHASE" evidence="9">
    <location>
        <begin position="109"/>
        <end position="277"/>
    </location>
</feature>
<accession>A0A5J6QM17</accession>
<evidence type="ECO:0000256" key="6">
    <source>
        <dbReference type="SAM" id="Phobius"/>
    </source>
</evidence>
<dbReference type="InterPro" id="IPR013655">
    <property type="entry name" value="PAS_fold_3"/>
</dbReference>
<evidence type="ECO:0000313" key="12">
    <source>
        <dbReference type="Proteomes" id="UP000327179"/>
    </source>
</evidence>
<dbReference type="FunFam" id="3.30.70.270:FF:000001">
    <property type="entry name" value="Diguanylate cyclase domain protein"/>
    <property type="match status" value="1"/>
</dbReference>
<dbReference type="PANTHER" id="PTHR44757:SF2">
    <property type="entry name" value="BIOFILM ARCHITECTURE MAINTENANCE PROTEIN MBAA"/>
    <property type="match status" value="1"/>
</dbReference>
<dbReference type="CDD" id="cd01949">
    <property type="entry name" value="GGDEF"/>
    <property type="match status" value="1"/>
</dbReference>
<dbReference type="SMART" id="SM01079">
    <property type="entry name" value="CHASE"/>
    <property type="match status" value="1"/>
</dbReference>
<evidence type="ECO:0000313" key="11">
    <source>
        <dbReference type="EMBL" id="QEY62311.1"/>
    </source>
</evidence>
<dbReference type="SUPFAM" id="SSF55785">
    <property type="entry name" value="PYP-like sensor domain (PAS domain)"/>
    <property type="match status" value="3"/>
</dbReference>
<comment type="subcellular location">
    <subcellularLocation>
        <location evidence="2">Cell inner membrane</location>
    </subcellularLocation>
</comment>
<dbReference type="GO" id="GO:0005886">
    <property type="term" value="C:plasma membrane"/>
    <property type="evidence" value="ECO:0007669"/>
    <property type="project" value="UniProtKB-SubCell"/>
</dbReference>
<feature type="domain" description="GGDEF" evidence="10">
    <location>
        <begin position="797"/>
        <end position="925"/>
    </location>
</feature>
<dbReference type="Gene3D" id="3.30.450.350">
    <property type="entry name" value="CHASE domain"/>
    <property type="match status" value="1"/>
</dbReference>
<dbReference type="GO" id="GO:0003824">
    <property type="term" value="F:catalytic activity"/>
    <property type="evidence" value="ECO:0007669"/>
    <property type="project" value="UniProtKB-ARBA"/>
</dbReference>
<dbReference type="InterPro" id="IPR000160">
    <property type="entry name" value="GGDEF_dom"/>
</dbReference>
<protein>
    <submittedName>
        <fullName evidence="11">Diguanylate cyclase</fullName>
    </submittedName>
</protein>
<dbReference type="InterPro" id="IPR042240">
    <property type="entry name" value="CHASE_sf"/>
</dbReference>
<dbReference type="InterPro" id="IPR006189">
    <property type="entry name" value="CHASE_dom"/>
</dbReference>
<feature type="domain" description="PAS" evidence="7">
    <location>
        <begin position="493"/>
        <end position="549"/>
    </location>
</feature>
<dbReference type="NCBIfam" id="TIGR00254">
    <property type="entry name" value="GGDEF"/>
    <property type="match status" value="1"/>
</dbReference>
<dbReference type="SUPFAM" id="SSF55073">
    <property type="entry name" value="Nucleotide cyclase"/>
    <property type="match status" value="1"/>
</dbReference>
<evidence type="ECO:0000259" key="9">
    <source>
        <dbReference type="PROSITE" id="PS50839"/>
    </source>
</evidence>
<evidence type="ECO:0000256" key="2">
    <source>
        <dbReference type="ARBA" id="ARBA00004533"/>
    </source>
</evidence>
<feature type="domain" description="PAC" evidence="8">
    <location>
        <begin position="439"/>
        <end position="492"/>
    </location>
</feature>
<name>A0A5J6QM17_9GAMM</name>
<dbReference type="SMART" id="SM00091">
    <property type="entry name" value="PAS"/>
    <property type="match status" value="3"/>
</dbReference>
<keyword evidence="3 6" id="KW-0812">Transmembrane</keyword>
<evidence type="ECO:0000256" key="3">
    <source>
        <dbReference type="ARBA" id="ARBA00022692"/>
    </source>
</evidence>
<gene>
    <name evidence="11" type="ORF">FXN65_09610</name>
</gene>